<organism evidence="1 2">
    <name type="scientific">Caerostris darwini</name>
    <dbReference type="NCBI Taxonomy" id="1538125"/>
    <lineage>
        <taxon>Eukaryota</taxon>
        <taxon>Metazoa</taxon>
        <taxon>Ecdysozoa</taxon>
        <taxon>Arthropoda</taxon>
        <taxon>Chelicerata</taxon>
        <taxon>Arachnida</taxon>
        <taxon>Araneae</taxon>
        <taxon>Araneomorphae</taxon>
        <taxon>Entelegynae</taxon>
        <taxon>Araneoidea</taxon>
        <taxon>Araneidae</taxon>
        <taxon>Caerostris</taxon>
    </lineage>
</organism>
<accession>A0AAV4USI8</accession>
<name>A0AAV4USI8_9ARAC</name>
<evidence type="ECO:0000313" key="1">
    <source>
        <dbReference type="EMBL" id="GIY60454.1"/>
    </source>
</evidence>
<gene>
    <name evidence="1" type="ORF">CDAR_620781</name>
</gene>
<reference evidence="1 2" key="1">
    <citation type="submission" date="2021-06" db="EMBL/GenBank/DDBJ databases">
        <title>Caerostris darwini draft genome.</title>
        <authorList>
            <person name="Kono N."/>
            <person name="Arakawa K."/>
        </authorList>
    </citation>
    <scope>NUCLEOTIDE SEQUENCE [LARGE SCALE GENOMIC DNA]</scope>
</reference>
<dbReference type="Proteomes" id="UP001054837">
    <property type="component" value="Unassembled WGS sequence"/>
</dbReference>
<proteinExistence type="predicted"/>
<keyword evidence="2" id="KW-1185">Reference proteome</keyword>
<comment type="caution">
    <text evidence="1">The sequence shown here is derived from an EMBL/GenBank/DDBJ whole genome shotgun (WGS) entry which is preliminary data.</text>
</comment>
<dbReference type="EMBL" id="BPLQ01011800">
    <property type="protein sequence ID" value="GIY60454.1"/>
    <property type="molecule type" value="Genomic_DNA"/>
</dbReference>
<evidence type="ECO:0000313" key="2">
    <source>
        <dbReference type="Proteomes" id="UP001054837"/>
    </source>
</evidence>
<dbReference type="AlphaFoldDB" id="A0AAV4USI8"/>
<protein>
    <submittedName>
        <fullName evidence="1">Uncharacterized protein</fullName>
    </submittedName>
</protein>
<sequence length="175" mass="19177">MPSINTDSRTVDNGAVNGKRSKGIHLLINDIGNKIGKTLNGAEALLQWKQSQEQSKINYVNWIAGEALISSSVIPGQSPDSHSFNYYPLHPLSLRDPLFSACPPHNFCEGNVVKYLELSGATMGSSQQPASFTSMAWFDSNTPFLPSQPPSPCFTRQKPPFGFQIRREGFCTNAS</sequence>